<reference evidence="2" key="1">
    <citation type="submission" date="2022-03" db="EMBL/GenBank/DDBJ databases">
        <authorList>
            <person name="Martin H S."/>
        </authorList>
    </citation>
    <scope>NUCLEOTIDE SEQUENCE</scope>
</reference>
<evidence type="ECO:0000313" key="2">
    <source>
        <dbReference type="EMBL" id="CAH2048239.1"/>
    </source>
</evidence>
<name>A0ABN8I4K0_9NEOP</name>
<sequence>MENITFPRNGRFSRTSPGQPFPDRGNLGDKSDREIARNRSKYNNSESSGCLHAQGGPRRGVATRNHPPVPPPDALGRVRIGRNSGYRG</sequence>
<evidence type="ECO:0000256" key="1">
    <source>
        <dbReference type="SAM" id="MobiDB-lite"/>
    </source>
</evidence>
<keyword evidence="3" id="KW-1185">Reference proteome</keyword>
<feature type="non-terminal residue" evidence="2">
    <location>
        <position position="88"/>
    </location>
</feature>
<proteinExistence type="predicted"/>
<gene>
    <name evidence="2" type="ORF">IPOD504_LOCUS5973</name>
</gene>
<evidence type="ECO:0000313" key="3">
    <source>
        <dbReference type="Proteomes" id="UP000837857"/>
    </source>
</evidence>
<accession>A0ABN8I4K0</accession>
<feature type="region of interest" description="Disordered" evidence="1">
    <location>
        <begin position="1"/>
        <end position="88"/>
    </location>
</feature>
<dbReference type="Proteomes" id="UP000837857">
    <property type="component" value="Chromosome 18"/>
</dbReference>
<organism evidence="2 3">
    <name type="scientific">Iphiclides podalirius</name>
    <name type="common">scarce swallowtail</name>
    <dbReference type="NCBI Taxonomy" id="110791"/>
    <lineage>
        <taxon>Eukaryota</taxon>
        <taxon>Metazoa</taxon>
        <taxon>Ecdysozoa</taxon>
        <taxon>Arthropoda</taxon>
        <taxon>Hexapoda</taxon>
        <taxon>Insecta</taxon>
        <taxon>Pterygota</taxon>
        <taxon>Neoptera</taxon>
        <taxon>Endopterygota</taxon>
        <taxon>Lepidoptera</taxon>
        <taxon>Glossata</taxon>
        <taxon>Ditrysia</taxon>
        <taxon>Papilionoidea</taxon>
        <taxon>Papilionidae</taxon>
        <taxon>Papilioninae</taxon>
        <taxon>Iphiclides</taxon>
    </lineage>
</organism>
<dbReference type="EMBL" id="OW152830">
    <property type="protein sequence ID" value="CAH2048239.1"/>
    <property type="molecule type" value="Genomic_DNA"/>
</dbReference>
<protein>
    <submittedName>
        <fullName evidence="2">Uncharacterized protein</fullName>
    </submittedName>
</protein>
<feature type="compositionally biased region" description="Basic and acidic residues" evidence="1">
    <location>
        <begin position="26"/>
        <end position="37"/>
    </location>
</feature>